<dbReference type="EMBL" id="QURH01000126">
    <property type="protein sequence ID" value="RFU42390.1"/>
    <property type="molecule type" value="Genomic_DNA"/>
</dbReference>
<evidence type="ECO:0000256" key="1">
    <source>
        <dbReference type="SAM" id="MobiDB-lite"/>
    </source>
</evidence>
<dbReference type="AlphaFoldDB" id="A0A372JQZ0"/>
<sequence>MTGDPGGGLGHGPEAGLEAVSGLPFQAGAGPHAALPAVPPPTGTDDLPAADRTPGGTVDEPYLTEPPTGTDDLPAADRTPGGTVDEPYLTEVAWAGGVLRLRGRVPGVRVPAPDLVVLVRERDGERVLPVTAVPAHDDHGTAFEADVDPATALSGGALPHGVWDLHLSLESPDGSRVTALRPGAAAPVDGIPQRRFLPGSTPVTVYFDRYGELALDVGGEPRTAGDCEADTLSWNDRDEELMISGHLALPDAAAPVTAWLSLRESRSGRVYDAFVRVGTVDGLFTYTAAVPLTRSFIDDPLPRGQWDVHLVMGVSGIHREFRVLAPAEPFQHQVRRRFVPTRVTTTAAPDPLVITVGR</sequence>
<comment type="caution">
    <text evidence="2">The sequence shown here is derived from an EMBL/GenBank/DDBJ whole genome shotgun (WGS) entry which is preliminary data.</text>
</comment>
<gene>
    <name evidence="2" type="ORF">DZF91_06825</name>
</gene>
<accession>A0A372JQZ0</accession>
<dbReference type="RefSeq" id="WP_117356638.1">
    <property type="nucleotide sequence ID" value="NZ_QURH01000126.1"/>
</dbReference>
<name>A0A372JQZ0_9ACTN</name>
<reference evidence="2 3" key="1">
    <citation type="submission" date="2018-08" db="EMBL/GenBank/DDBJ databases">
        <title>Actinomadura jelena sp. nov., a novel Actinomycete isolated from soil in Chad.</title>
        <authorList>
            <person name="Shi L."/>
        </authorList>
    </citation>
    <scope>NUCLEOTIDE SEQUENCE [LARGE SCALE GENOMIC DNA]</scope>
    <source>
        <strain evidence="2 3">NEAU-G17</strain>
    </source>
</reference>
<feature type="compositionally biased region" description="Gly residues" evidence="1">
    <location>
        <begin position="1"/>
        <end position="13"/>
    </location>
</feature>
<organism evidence="2 3">
    <name type="scientific">Actinomadura logoneensis</name>
    <dbReference type="NCBI Taxonomy" id="2293572"/>
    <lineage>
        <taxon>Bacteria</taxon>
        <taxon>Bacillati</taxon>
        <taxon>Actinomycetota</taxon>
        <taxon>Actinomycetes</taxon>
        <taxon>Streptosporangiales</taxon>
        <taxon>Thermomonosporaceae</taxon>
        <taxon>Actinomadura</taxon>
    </lineage>
</organism>
<evidence type="ECO:0000313" key="2">
    <source>
        <dbReference type="EMBL" id="RFU42390.1"/>
    </source>
</evidence>
<feature type="region of interest" description="Disordered" evidence="1">
    <location>
        <begin position="1"/>
        <end position="85"/>
    </location>
</feature>
<dbReference type="Proteomes" id="UP000261811">
    <property type="component" value="Unassembled WGS sequence"/>
</dbReference>
<proteinExistence type="predicted"/>
<evidence type="ECO:0000313" key="3">
    <source>
        <dbReference type="Proteomes" id="UP000261811"/>
    </source>
</evidence>
<dbReference type="OrthoDB" id="3473023at2"/>
<keyword evidence="3" id="KW-1185">Reference proteome</keyword>
<protein>
    <submittedName>
        <fullName evidence="2">Uncharacterized protein</fullName>
    </submittedName>
</protein>